<feature type="transmembrane region" description="Helical" evidence="12">
    <location>
        <begin position="119"/>
        <end position="141"/>
    </location>
</feature>
<name>A0A6H5G8M5_9HEMI</name>
<evidence type="ECO:0000256" key="2">
    <source>
        <dbReference type="ARBA" id="ARBA00006434"/>
    </source>
</evidence>
<evidence type="ECO:0000256" key="9">
    <source>
        <dbReference type="ARBA" id="ARBA00023136"/>
    </source>
</evidence>
<keyword evidence="5 12" id="KW-0812">Transmembrane</keyword>
<evidence type="ECO:0000256" key="6">
    <source>
        <dbReference type="ARBA" id="ARBA00022989"/>
    </source>
</evidence>
<dbReference type="GO" id="GO:0006814">
    <property type="term" value="P:sodium ion transport"/>
    <property type="evidence" value="ECO:0007669"/>
    <property type="project" value="UniProtKB-KW"/>
</dbReference>
<dbReference type="PANTHER" id="PTHR42985">
    <property type="entry name" value="SODIUM-COUPLED MONOCARBOXYLATE TRANSPORTER"/>
    <property type="match status" value="1"/>
</dbReference>
<feature type="transmembrane region" description="Helical" evidence="12">
    <location>
        <begin position="279"/>
        <end position="307"/>
    </location>
</feature>
<keyword evidence="4" id="KW-1003">Cell membrane</keyword>
<dbReference type="GO" id="GO:0005886">
    <property type="term" value="C:plasma membrane"/>
    <property type="evidence" value="ECO:0007669"/>
    <property type="project" value="UniProtKB-SubCell"/>
</dbReference>
<feature type="transmembrane region" description="Helical" evidence="12">
    <location>
        <begin position="222"/>
        <end position="245"/>
    </location>
</feature>
<dbReference type="InterPro" id="IPR038377">
    <property type="entry name" value="Na/Glc_symporter_sf"/>
</dbReference>
<organism evidence="13 14">
    <name type="scientific">Nesidiocoris tenuis</name>
    <dbReference type="NCBI Taxonomy" id="355587"/>
    <lineage>
        <taxon>Eukaryota</taxon>
        <taxon>Metazoa</taxon>
        <taxon>Ecdysozoa</taxon>
        <taxon>Arthropoda</taxon>
        <taxon>Hexapoda</taxon>
        <taxon>Insecta</taxon>
        <taxon>Pterygota</taxon>
        <taxon>Neoptera</taxon>
        <taxon>Paraneoptera</taxon>
        <taxon>Hemiptera</taxon>
        <taxon>Heteroptera</taxon>
        <taxon>Panheteroptera</taxon>
        <taxon>Cimicomorpha</taxon>
        <taxon>Miridae</taxon>
        <taxon>Dicyphina</taxon>
        <taxon>Nesidiocoris</taxon>
    </lineage>
</organism>
<keyword evidence="9 12" id="KW-0472">Membrane</keyword>
<proteinExistence type="inferred from homology"/>
<evidence type="ECO:0000256" key="3">
    <source>
        <dbReference type="ARBA" id="ARBA00022448"/>
    </source>
</evidence>
<evidence type="ECO:0000313" key="14">
    <source>
        <dbReference type="Proteomes" id="UP000479000"/>
    </source>
</evidence>
<dbReference type="InterPro" id="IPR001734">
    <property type="entry name" value="Na/solute_symporter"/>
</dbReference>
<sequence length="523" mass="58023">MSSSFSFSLKFIFSSKFNFSLCLRFNFTKFNYQLLFEFQIGFDFQFLLELVFQFISGITLLSIPAETYVYGSQYMMATVTFVIHGTIIVVFLLPVFYRLQFISLYEYLELRFDQKIRKFASLLFAMFQMMYIPIVIYGPALAMNQVTGVNVHLITPIVCMICIFYTTIGGLKAVVWADTIQTVMMAGSMLTVAGLGVARAGGVGAVIEAARQGDRLEFFNAVGWYVLGACSFLAMGCITGLIIYANYKDCDPIASQSIRYPDQLVPFFVSQIAKPLPGLLGLFLAGVFAAALSTMSTGVNTIAATVYEDFILPLLKETPSNAASSRSMKWLSFAFGIICVALVFVVEKLGTILELCVSLGGGTNGTVYAVFLLGIFYHRANAKGCMWGMIVGMLTITWIIVGNRYNQVRGLVSYPVKPVSTTMCANNVTNSYERKPAYMDEDVLFLFKLSGFYHSFIGFVVTLVVTIVASNLTGGNDDRVLDPKLFTPMIRSRLPRRFRSVPTTENAESLPLNNILNSDITKK</sequence>
<feature type="transmembrane region" description="Helical" evidence="12">
    <location>
        <begin position="44"/>
        <end position="63"/>
    </location>
</feature>
<dbReference type="PANTHER" id="PTHR42985:SF21">
    <property type="entry name" value="SODIUM-DEPENDENT MULTIVITAMIN TRANSPORTER-LIKE PROTEIN"/>
    <property type="match status" value="1"/>
</dbReference>
<evidence type="ECO:0000256" key="10">
    <source>
        <dbReference type="ARBA" id="ARBA00023201"/>
    </source>
</evidence>
<keyword evidence="3" id="KW-0813">Transport</keyword>
<gene>
    <name evidence="13" type="ORF">NTEN_LOCUS5474</name>
</gene>
<feature type="transmembrane region" description="Helical" evidence="12">
    <location>
        <begin position="183"/>
        <end position="210"/>
    </location>
</feature>
<protein>
    <recommendedName>
        <fullName evidence="15">Sodium/solute symporter</fullName>
    </recommendedName>
</protein>
<evidence type="ECO:0000256" key="7">
    <source>
        <dbReference type="ARBA" id="ARBA00023053"/>
    </source>
</evidence>
<evidence type="ECO:0000256" key="1">
    <source>
        <dbReference type="ARBA" id="ARBA00004651"/>
    </source>
</evidence>
<comment type="subcellular location">
    <subcellularLocation>
        <location evidence="1">Cell membrane</location>
        <topology evidence="1">Multi-pass membrane protein</topology>
    </subcellularLocation>
</comment>
<dbReference type="EMBL" id="CADCXU010008330">
    <property type="protein sequence ID" value="CAA9999191.1"/>
    <property type="molecule type" value="Genomic_DNA"/>
</dbReference>
<dbReference type="Pfam" id="PF00474">
    <property type="entry name" value="SSF"/>
    <property type="match status" value="2"/>
</dbReference>
<keyword evidence="6 12" id="KW-1133">Transmembrane helix</keyword>
<reference evidence="13 14" key="1">
    <citation type="submission" date="2020-02" db="EMBL/GenBank/DDBJ databases">
        <authorList>
            <person name="Ferguson B K."/>
        </authorList>
    </citation>
    <scope>NUCLEOTIDE SEQUENCE [LARGE SCALE GENOMIC DNA]</scope>
</reference>
<keyword evidence="14" id="KW-1185">Reference proteome</keyword>
<evidence type="ECO:0000256" key="8">
    <source>
        <dbReference type="ARBA" id="ARBA00023065"/>
    </source>
</evidence>
<dbReference type="OrthoDB" id="6132759at2759"/>
<feature type="transmembrane region" description="Helical" evidence="12">
    <location>
        <begin position="153"/>
        <end position="177"/>
    </location>
</feature>
<feature type="transmembrane region" description="Helical" evidence="12">
    <location>
        <begin position="352"/>
        <end position="377"/>
    </location>
</feature>
<feature type="transmembrane region" description="Helical" evidence="12">
    <location>
        <begin position="452"/>
        <end position="474"/>
    </location>
</feature>
<evidence type="ECO:0000256" key="4">
    <source>
        <dbReference type="ARBA" id="ARBA00022475"/>
    </source>
</evidence>
<evidence type="ECO:0008006" key="15">
    <source>
        <dbReference type="Google" id="ProtNLM"/>
    </source>
</evidence>
<evidence type="ECO:0000256" key="5">
    <source>
        <dbReference type="ARBA" id="ARBA00022692"/>
    </source>
</evidence>
<evidence type="ECO:0000256" key="11">
    <source>
        <dbReference type="RuleBase" id="RU362091"/>
    </source>
</evidence>
<evidence type="ECO:0000256" key="12">
    <source>
        <dbReference type="SAM" id="Phobius"/>
    </source>
</evidence>
<dbReference type="AlphaFoldDB" id="A0A6H5G8M5"/>
<keyword evidence="10" id="KW-0739">Sodium transport</keyword>
<feature type="transmembrane region" description="Helical" evidence="12">
    <location>
        <begin position="328"/>
        <end position="346"/>
    </location>
</feature>
<dbReference type="Proteomes" id="UP000479000">
    <property type="component" value="Unassembled WGS sequence"/>
</dbReference>
<feature type="transmembrane region" description="Helical" evidence="12">
    <location>
        <begin position="75"/>
        <end position="99"/>
    </location>
</feature>
<keyword evidence="8" id="KW-0406">Ion transport</keyword>
<accession>A0A6H5G8M5</accession>
<dbReference type="Gene3D" id="1.20.1730.10">
    <property type="entry name" value="Sodium/glucose cotransporter"/>
    <property type="match status" value="2"/>
</dbReference>
<keyword evidence="7" id="KW-0915">Sodium</keyword>
<comment type="similarity">
    <text evidence="2 11">Belongs to the sodium:solute symporter (SSF) (TC 2.A.21) family.</text>
</comment>
<dbReference type="InterPro" id="IPR051163">
    <property type="entry name" value="Sodium:Solute_Symporter_SSF"/>
</dbReference>
<dbReference type="GO" id="GO:0015293">
    <property type="term" value="F:symporter activity"/>
    <property type="evidence" value="ECO:0007669"/>
    <property type="project" value="TreeGrafter"/>
</dbReference>
<feature type="transmembrane region" description="Helical" evidence="12">
    <location>
        <begin position="384"/>
        <end position="401"/>
    </location>
</feature>
<evidence type="ECO:0000313" key="13">
    <source>
        <dbReference type="EMBL" id="CAA9999191.1"/>
    </source>
</evidence>
<dbReference type="PROSITE" id="PS50283">
    <property type="entry name" value="NA_SOLUT_SYMP_3"/>
    <property type="match status" value="1"/>
</dbReference>